<reference evidence="1 3" key="2">
    <citation type="journal article" date="2004" name="Nat. Biotechnol.">
        <title>Complete genome sequence of the metabolically versatile photosynthetic bacterium Rhodopseudomonas palustris.</title>
        <authorList>
            <person name="Larimer F.W."/>
            <person name="Chain P."/>
            <person name="Hauser L."/>
            <person name="Lamerdin J."/>
            <person name="Malfatti S."/>
            <person name="Do L."/>
            <person name="Land M.L."/>
            <person name="Pelletier D.A."/>
            <person name="Beatty J.T."/>
            <person name="Lang A.S."/>
            <person name="Tabita F.R."/>
            <person name="Gibson J.L."/>
            <person name="Hanson T.E."/>
            <person name="Bobst C."/>
            <person name="Torres J.L."/>
            <person name="Peres C."/>
            <person name="Harrison F.H."/>
            <person name="Gibson J."/>
            <person name="Harwood C.S."/>
        </authorList>
    </citation>
    <scope>NUCLEOTIDE SEQUENCE [LARGE SCALE GENOMIC DNA]</scope>
    <source>
        <strain evidence="3">ATCC BAA-98 / CGA009</strain>
        <strain evidence="1">CGA009</strain>
    </source>
</reference>
<reference evidence="2" key="1">
    <citation type="submission" date="2003-07" db="EMBL/GenBank/DDBJ databases">
        <authorList>
            <consortium name="Rhodopseudomonas genome consortium"/>
            <person name="Larimer F."/>
            <person name="Harwood C."/>
        </authorList>
    </citation>
    <scope>NUCLEOTIDE SEQUENCE</scope>
    <source>
        <strain evidence="2">CGA009</strain>
    </source>
</reference>
<dbReference type="STRING" id="258594.RPA2978"/>
<dbReference type="Proteomes" id="UP000001426">
    <property type="component" value="Chromosome"/>
</dbReference>
<reference evidence="2" key="3">
    <citation type="submission" date="2022-12" db="EMBL/GenBank/DDBJ databases">
        <title>Complete genome sequence of Rhodopseudomonas palustris CGA0092 and corrections to the R. palustris CGA009 genome sequence.</title>
        <authorList>
            <person name="Mazny B.R."/>
            <person name="Sheff O.F."/>
            <person name="LaSarre B."/>
            <person name="McKinlay A."/>
            <person name="McKinlay J.B."/>
        </authorList>
    </citation>
    <scope>NUCLEOTIDE SEQUENCE</scope>
    <source>
        <strain evidence="2">CGA009</strain>
    </source>
</reference>
<name>Q6N5J6_RHOPA</name>
<evidence type="ECO:0000313" key="3">
    <source>
        <dbReference type="Proteomes" id="UP000001426"/>
    </source>
</evidence>
<organism evidence="1">
    <name type="scientific">Rhodopseudomonas palustris (strain ATCC BAA-98 / CGA009)</name>
    <dbReference type="NCBI Taxonomy" id="258594"/>
    <lineage>
        <taxon>Bacteria</taxon>
        <taxon>Pseudomonadati</taxon>
        <taxon>Pseudomonadota</taxon>
        <taxon>Alphaproteobacteria</taxon>
        <taxon>Hyphomicrobiales</taxon>
        <taxon>Nitrobacteraceae</taxon>
        <taxon>Rhodopseudomonas</taxon>
    </lineage>
</organism>
<dbReference type="GeneID" id="66894065"/>
<proteinExistence type="predicted"/>
<evidence type="ECO:0000313" key="1">
    <source>
        <dbReference type="EMBL" id="CAE28419.1"/>
    </source>
</evidence>
<keyword evidence="3" id="KW-1185">Reference proteome</keyword>
<dbReference type="RefSeq" id="WP_011158527.1">
    <property type="nucleotide sequence ID" value="NZ_CP116810.1"/>
</dbReference>
<accession>Q6N5J6</accession>
<dbReference type="KEGG" id="rpa:TX73_015445"/>
<sequence>MIASQLVSIAQDLQQEYERFGLVDLLQSAIQISSDRPNVNNSTYRDITGSLKDRARAVLEQSVFRTYPLDTLKLLSNSEISSILPSTIANMIIGGFPNRKESAISSAELNMYLVEVKSILNQIAGFLNFNERLGVEKYEIPNEKVGLAIKIPRKIFSNQVISFQSRLLVFSSFFRSVTELVTGSREDPELVYLSTTDPTTVVAVAGTAAMGILTFYKLILEIAEKHISLRKAWDELKNSKLPESSLSEIEKGIQAGLETSNNEAIDKAFKAVELKVSADRSKELRVEIGRQALELTLDISKGARIFVSLESQQQIELMANEALDDTTEIKLHIEEQKLLEARLDNLTSELSTPRAELSYIAPPK</sequence>
<dbReference type="EMBL" id="BX572602">
    <property type="protein sequence ID" value="CAE28419.1"/>
    <property type="molecule type" value="Genomic_DNA"/>
</dbReference>
<dbReference type="AlphaFoldDB" id="Q6N5J6"/>
<dbReference type="EMBL" id="CP116810">
    <property type="protein sequence ID" value="WCL93150.1"/>
    <property type="molecule type" value="Genomic_DNA"/>
</dbReference>
<evidence type="ECO:0000313" key="2">
    <source>
        <dbReference type="EMBL" id="WCL93150.1"/>
    </source>
</evidence>
<gene>
    <name evidence="1" type="ordered locus">RPA2978</name>
    <name evidence="2" type="ORF">TX73_015445</name>
</gene>
<dbReference type="HOGENOM" id="CLU_760489_0_0_5"/>
<protein>
    <submittedName>
        <fullName evidence="1">Uncharacterized protein</fullName>
    </submittedName>
</protein>